<accession>A0A0S3S852</accession>
<dbReference type="PANTHER" id="PTHR11042:SF185">
    <property type="entry name" value="WEE1-LIKE PROTEIN KINASE"/>
    <property type="match status" value="1"/>
</dbReference>
<keyword evidence="2" id="KW-0547">Nucleotide-binding</keyword>
<dbReference type="EMBL" id="AP015038">
    <property type="protein sequence ID" value="BAT89012.1"/>
    <property type="molecule type" value="Genomic_DNA"/>
</dbReference>
<dbReference type="Proteomes" id="UP000291084">
    <property type="component" value="Chromosome 5"/>
</dbReference>
<dbReference type="GO" id="GO:0005737">
    <property type="term" value="C:cytoplasm"/>
    <property type="evidence" value="ECO:0007669"/>
    <property type="project" value="TreeGrafter"/>
</dbReference>
<evidence type="ECO:0000256" key="4">
    <source>
        <dbReference type="ARBA" id="ARBA00022840"/>
    </source>
</evidence>
<evidence type="ECO:0000256" key="1">
    <source>
        <dbReference type="ARBA" id="ARBA00022679"/>
    </source>
</evidence>
<keyword evidence="3" id="KW-0418">Kinase</keyword>
<dbReference type="PANTHER" id="PTHR11042">
    <property type="entry name" value="EUKARYOTIC TRANSLATION INITIATION FACTOR 2-ALPHA KINASE EIF2-ALPHA KINASE -RELATED"/>
    <property type="match status" value="1"/>
</dbReference>
<dbReference type="OrthoDB" id="1335080at2759"/>
<feature type="compositionally biased region" description="Basic and acidic residues" evidence="5">
    <location>
        <begin position="1"/>
        <end position="11"/>
    </location>
</feature>
<dbReference type="PROSITE" id="PS50011">
    <property type="entry name" value="PROTEIN_KINASE_DOM"/>
    <property type="match status" value="1"/>
</dbReference>
<evidence type="ECO:0000256" key="2">
    <source>
        <dbReference type="ARBA" id="ARBA00022741"/>
    </source>
</evidence>
<dbReference type="Gene3D" id="3.30.200.20">
    <property type="entry name" value="Phosphorylase Kinase, domain 1"/>
    <property type="match status" value="1"/>
</dbReference>
<dbReference type="AlphaFoldDB" id="A0A0S3S852"/>
<dbReference type="InterPro" id="IPR011009">
    <property type="entry name" value="Kinase-like_dom_sf"/>
</dbReference>
<dbReference type="GO" id="GO:0005634">
    <property type="term" value="C:nucleus"/>
    <property type="evidence" value="ECO:0007669"/>
    <property type="project" value="TreeGrafter"/>
</dbReference>
<proteinExistence type="predicted"/>
<dbReference type="GO" id="GO:0005524">
    <property type="term" value="F:ATP binding"/>
    <property type="evidence" value="ECO:0007669"/>
    <property type="project" value="UniProtKB-KW"/>
</dbReference>
<keyword evidence="4" id="KW-0067">ATP-binding</keyword>
<evidence type="ECO:0000313" key="8">
    <source>
        <dbReference type="Proteomes" id="UP000291084"/>
    </source>
</evidence>
<protein>
    <recommendedName>
        <fullName evidence="6">Protein kinase domain-containing protein</fullName>
    </recommendedName>
</protein>
<evidence type="ECO:0000259" key="6">
    <source>
        <dbReference type="PROSITE" id="PS50011"/>
    </source>
</evidence>
<evidence type="ECO:0000256" key="3">
    <source>
        <dbReference type="ARBA" id="ARBA00022777"/>
    </source>
</evidence>
<dbReference type="InterPro" id="IPR000719">
    <property type="entry name" value="Prot_kinase_dom"/>
</dbReference>
<dbReference type="InterPro" id="IPR050339">
    <property type="entry name" value="CC_SR_Kinase"/>
</dbReference>
<keyword evidence="1" id="KW-0808">Transferase</keyword>
<keyword evidence="8" id="KW-1185">Reference proteome</keyword>
<name>A0A0S3S852_PHAAN</name>
<sequence length="433" mass="49878">MNTKMQKEKPELLPSSGDDDDIILSQQLFCTPDYLTPEDQFPLKGFHSNIDKVEEDSPCPKSPEKPYATKTKRCRMDDGDTLRFTDDEPVVELGSDHNEPFVGLENHFFREEDYYNKLRTRRHVSSSAIALRCSTPLCIRNSFLKSNSEEEEDIFRSQTLKFDDLIPSVIGCNDRSRYLYDFRRIKKIGKGNLNEVFKVLKRLDGCMYAVKCTIKRLRTEPERLKAFKEAQSLAAIGFHQNIVRYYSSWIEDEQMYTQMEFCDHNLSSENCPTLLTERHEMDVLYQVSSALQFIHEKGIAHLHVKPENIYVKDGIYKLGGFGCATLLDNSLLVEEGDARYMPLEILNKNYDHLDKADIFSLGASMFDIIRRSHLPKAETEFSKLKEGKVPHLPGVTIQFQNLLQVMMDPDPLKRPSATEILGNSIFRGSLKMT</sequence>
<dbReference type="GO" id="GO:0004713">
    <property type="term" value="F:protein tyrosine kinase activity"/>
    <property type="evidence" value="ECO:0007669"/>
    <property type="project" value="TreeGrafter"/>
</dbReference>
<dbReference type="SUPFAM" id="SSF56112">
    <property type="entry name" value="Protein kinase-like (PK-like)"/>
    <property type="match status" value="1"/>
</dbReference>
<dbReference type="FunFam" id="1.10.510.10:FF:000531">
    <property type="entry name" value="Wee1-like protein kinase"/>
    <property type="match status" value="1"/>
</dbReference>
<dbReference type="Pfam" id="PF00069">
    <property type="entry name" value="Pkinase"/>
    <property type="match status" value="1"/>
</dbReference>
<gene>
    <name evidence="7" type="primary">Vigan.05G267600</name>
    <name evidence="7" type="ORF">VIGAN_05267600</name>
</gene>
<feature type="domain" description="Protein kinase" evidence="6">
    <location>
        <begin position="182"/>
        <end position="426"/>
    </location>
</feature>
<dbReference type="Gene3D" id="1.10.510.10">
    <property type="entry name" value="Transferase(Phosphotransferase) domain 1"/>
    <property type="match status" value="1"/>
</dbReference>
<organism evidence="7 8">
    <name type="scientific">Vigna angularis var. angularis</name>
    <dbReference type="NCBI Taxonomy" id="157739"/>
    <lineage>
        <taxon>Eukaryota</taxon>
        <taxon>Viridiplantae</taxon>
        <taxon>Streptophyta</taxon>
        <taxon>Embryophyta</taxon>
        <taxon>Tracheophyta</taxon>
        <taxon>Spermatophyta</taxon>
        <taxon>Magnoliopsida</taxon>
        <taxon>eudicotyledons</taxon>
        <taxon>Gunneridae</taxon>
        <taxon>Pentapetalae</taxon>
        <taxon>rosids</taxon>
        <taxon>fabids</taxon>
        <taxon>Fabales</taxon>
        <taxon>Fabaceae</taxon>
        <taxon>Papilionoideae</taxon>
        <taxon>50 kb inversion clade</taxon>
        <taxon>NPAAA clade</taxon>
        <taxon>indigoferoid/millettioid clade</taxon>
        <taxon>Phaseoleae</taxon>
        <taxon>Vigna</taxon>
    </lineage>
</organism>
<feature type="region of interest" description="Disordered" evidence="5">
    <location>
        <begin position="1"/>
        <end position="20"/>
    </location>
</feature>
<reference evidence="7 8" key="1">
    <citation type="journal article" date="2015" name="Sci. Rep.">
        <title>The power of single molecule real-time sequencing technology in the de novo assembly of a eukaryotic genome.</title>
        <authorList>
            <person name="Sakai H."/>
            <person name="Naito K."/>
            <person name="Ogiso-Tanaka E."/>
            <person name="Takahashi Y."/>
            <person name="Iseki K."/>
            <person name="Muto C."/>
            <person name="Satou K."/>
            <person name="Teruya K."/>
            <person name="Shiroma A."/>
            <person name="Shimoji M."/>
            <person name="Hirano T."/>
            <person name="Itoh T."/>
            <person name="Kaga A."/>
            <person name="Tomooka N."/>
        </authorList>
    </citation>
    <scope>NUCLEOTIDE SEQUENCE [LARGE SCALE GENOMIC DNA]</scope>
    <source>
        <strain evidence="8">cv. Shumari</strain>
    </source>
</reference>
<evidence type="ECO:0000313" key="7">
    <source>
        <dbReference type="EMBL" id="BAT89012.1"/>
    </source>
</evidence>
<evidence type="ECO:0000256" key="5">
    <source>
        <dbReference type="SAM" id="MobiDB-lite"/>
    </source>
</evidence>